<name>A0A5M3MWK5_CONPW</name>
<feature type="domain" description="Methyltransferase" evidence="1">
    <location>
        <begin position="79"/>
        <end position="171"/>
    </location>
</feature>
<dbReference type="Pfam" id="PF13649">
    <property type="entry name" value="Methyltransf_25"/>
    <property type="match status" value="1"/>
</dbReference>
<protein>
    <recommendedName>
        <fullName evidence="1">Methyltransferase domain-containing protein</fullName>
    </recommendedName>
</protein>
<dbReference type="OMA" id="FTPANER"/>
<dbReference type="SUPFAM" id="SSF53335">
    <property type="entry name" value="S-adenosyl-L-methionine-dependent methyltransferases"/>
    <property type="match status" value="1"/>
</dbReference>
<dbReference type="RefSeq" id="XP_007766330.1">
    <property type="nucleotide sequence ID" value="XM_007768140.1"/>
</dbReference>
<evidence type="ECO:0000313" key="2">
    <source>
        <dbReference type="EMBL" id="EIW83529.1"/>
    </source>
</evidence>
<evidence type="ECO:0000259" key="1">
    <source>
        <dbReference type="Pfam" id="PF13649"/>
    </source>
</evidence>
<proteinExistence type="predicted"/>
<accession>A0A5M3MWK5</accession>
<dbReference type="OrthoDB" id="184880at2759"/>
<comment type="caution">
    <text evidence="2">The sequence shown here is derived from an EMBL/GenBank/DDBJ whole genome shotgun (WGS) entry which is preliminary data.</text>
</comment>
<sequence length="309" mass="34232">MTSTEPVHFTPANERTFHGVEGASYVLPADVEEAKRLHAGEGCSEVWVCRLDAQHDLLKEVFDNRILFPPVVLVGDDAVLDNGTGTGIWITDLRQNVASSISLYGVDLHTRLVPSNPPVNTTFLPISFLDLPAEWSNKFTLVNQRLMIAALTRENWKQDIREIHRVLQKPGGWAQFLEISGRVDAPEGEADEHADWFTKIVAALTGHVGLVQECYKDIPGLLRDAGFANVVVEERRVKLGKGNGLVGERMLHNVAGIFEGFKAPILKAGGFSMVSSDAEYDARVAGLVERCNARERIETRWYAIYAQKA</sequence>
<dbReference type="AlphaFoldDB" id="A0A5M3MWK5"/>
<reference evidence="3" key="1">
    <citation type="journal article" date="2012" name="Science">
        <title>The Paleozoic origin of enzymatic lignin decomposition reconstructed from 31 fungal genomes.</title>
        <authorList>
            <person name="Floudas D."/>
            <person name="Binder M."/>
            <person name="Riley R."/>
            <person name="Barry K."/>
            <person name="Blanchette R.A."/>
            <person name="Henrissat B."/>
            <person name="Martinez A.T."/>
            <person name="Otillar R."/>
            <person name="Spatafora J.W."/>
            <person name="Yadav J.S."/>
            <person name="Aerts A."/>
            <person name="Benoit I."/>
            <person name="Boyd A."/>
            <person name="Carlson A."/>
            <person name="Copeland A."/>
            <person name="Coutinho P.M."/>
            <person name="de Vries R.P."/>
            <person name="Ferreira P."/>
            <person name="Findley K."/>
            <person name="Foster B."/>
            <person name="Gaskell J."/>
            <person name="Glotzer D."/>
            <person name="Gorecki P."/>
            <person name="Heitman J."/>
            <person name="Hesse C."/>
            <person name="Hori C."/>
            <person name="Igarashi K."/>
            <person name="Jurgens J.A."/>
            <person name="Kallen N."/>
            <person name="Kersten P."/>
            <person name="Kohler A."/>
            <person name="Kuees U."/>
            <person name="Kumar T.K.A."/>
            <person name="Kuo A."/>
            <person name="LaButti K."/>
            <person name="Larrondo L.F."/>
            <person name="Lindquist E."/>
            <person name="Ling A."/>
            <person name="Lombard V."/>
            <person name="Lucas S."/>
            <person name="Lundell T."/>
            <person name="Martin R."/>
            <person name="McLaughlin D.J."/>
            <person name="Morgenstern I."/>
            <person name="Morin E."/>
            <person name="Murat C."/>
            <person name="Nagy L.G."/>
            <person name="Nolan M."/>
            <person name="Ohm R.A."/>
            <person name="Patyshakuliyeva A."/>
            <person name="Rokas A."/>
            <person name="Ruiz-Duenas F.J."/>
            <person name="Sabat G."/>
            <person name="Salamov A."/>
            <person name="Samejima M."/>
            <person name="Schmutz J."/>
            <person name="Slot J.C."/>
            <person name="St John F."/>
            <person name="Stenlid J."/>
            <person name="Sun H."/>
            <person name="Sun S."/>
            <person name="Syed K."/>
            <person name="Tsang A."/>
            <person name="Wiebenga A."/>
            <person name="Young D."/>
            <person name="Pisabarro A."/>
            <person name="Eastwood D.C."/>
            <person name="Martin F."/>
            <person name="Cullen D."/>
            <person name="Grigoriev I.V."/>
            <person name="Hibbett D.S."/>
        </authorList>
    </citation>
    <scope>NUCLEOTIDE SEQUENCE [LARGE SCALE GENOMIC DNA]</scope>
    <source>
        <strain evidence="3">RWD-64-598 SS2</strain>
    </source>
</reference>
<dbReference type="GeneID" id="19207501"/>
<dbReference type="InterPro" id="IPR029063">
    <property type="entry name" value="SAM-dependent_MTases_sf"/>
</dbReference>
<dbReference type="InterPro" id="IPR041698">
    <property type="entry name" value="Methyltransf_25"/>
</dbReference>
<evidence type="ECO:0000313" key="3">
    <source>
        <dbReference type="Proteomes" id="UP000053558"/>
    </source>
</evidence>
<keyword evidence="3" id="KW-1185">Reference proteome</keyword>
<dbReference type="EMBL" id="JH711576">
    <property type="protein sequence ID" value="EIW83529.1"/>
    <property type="molecule type" value="Genomic_DNA"/>
</dbReference>
<organism evidence="2 3">
    <name type="scientific">Coniophora puteana (strain RWD-64-598)</name>
    <name type="common">Brown rot fungus</name>
    <dbReference type="NCBI Taxonomy" id="741705"/>
    <lineage>
        <taxon>Eukaryota</taxon>
        <taxon>Fungi</taxon>
        <taxon>Dikarya</taxon>
        <taxon>Basidiomycota</taxon>
        <taxon>Agaricomycotina</taxon>
        <taxon>Agaricomycetes</taxon>
        <taxon>Agaricomycetidae</taxon>
        <taxon>Boletales</taxon>
        <taxon>Coniophorineae</taxon>
        <taxon>Coniophoraceae</taxon>
        <taxon>Coniophora</taxon>
    </lineage>
</organism>
<dbReference type="Gene3D" id="3.40.50.150">
    <property type="entry name" value="Vaccinia Virus protein VP39"/>
    <property type="match status" value="1"/>
</dbReference>
<gene>
    <name evidence="2" type="ORF">CONPUDRAFT_52229</name>
</gene>
<dbReference type="Proteomes" id="UP000053558">
    <property type="component" value="Unassembled WGS sequence"/>
</dbReference>
<dbReference type="KEGG" id="cput:CONPUDRAFT_52229"/>